<dbReference type="PANTHER" id="PTHR13812">
    <property type="entry name" value="KETIMINE REDUCTASE MU-CRYSTALLIN"/>
    <property type="match status" value="1"/>
</dbReference>
<dbReference type="SUPFAM" id="SSF51735">
    <property type="entry name" value="NAD(P)-binding Rossmann-fold domains"/>
    <property type="match status" value="1"/>
</dbReference>
<reference evidence="1 2" key="1">
    <citation type="journal article" date="2018" name="J. Microbiol.">
        <title>Bacillus spongiae sp. nov., isolated from sponge of Jeju Island.</title>
        <authorList>
            <person name="Lee G.E."/>
            <person name="Im W.T."/>
            <person name="Park J.S."/>
        </authorList>
    </citation>
    <scope>NUCLEOTIDE SEQUENCE [LARGE SCALE GENOMIC DNA]</scope>
    <source>
        <strain evidence="1 2">135PIL107-10</strain>
    </source>
</reference>
<dbReference type="RefSeq" id="WP_336586319.1">
    <property type="nucleotide sequence ID" value="NZ_JBBAXC010000005.1"/>
</dbReference>
<evidence type="ECO:0000313" key="2">
    <source>
        <dbReference type="Proteomes" id="UP001312865"/>
    </source>
</evidence>
<evidence type="ECO:0000313" key="1">
    <source>
        <dbReference type="EMBL" id="MEI5906877.1"/>
    </source>
</evidence>
<dbReference type="Gene3D" id="3.40.50.720">
    <property type="entry name" value="NAD(P)-binding Rossmann-like Domain"/>
    <property type="match status" value="1"/>
</dbReference>
<gene>
    <name evidence="1" type="ORF">WAK64_07370</name>
</gene>
<organism evidence="1 2">
    <name type="scientific">Bacillus spongiae</name>
    <dbReference type="NCBI Taxonomy" id="2683610"/>
    <lineage>
        <taxon>Bacteria</taxon>
        <taxon>Bacillati</taxon>
        <taxon>Bacillota</taxon>
        <taxon>Bacilli</taxon>
        <taxon>Bacillales</taxon>
        <taxon>Bacillaceae</taxon>
        <taxon>Bacillus</taxon>
    </lineage>
</organism>
<proteinExistence type="predicted"/>
<protein>
    <submittedName>
        <fullName evidence="1">Ornithine cyclodeaminase family protein</fullName>
    </submittedName>
</protein>
<comment type="caution">
    <text evidence="1">The sequence shown here is derived from an EMBL/GenBank/DDBJ whole genome shotgun (WGS) entry which is preliminary data.</text>
</comment>
<dbReference type="EMBL" id="JBBAXC010000005">
    <property type="protein sequence ID" value="MEI5906877.1"/>
    <property type="molecule type" value="Genomic_DNA"/>
</dbReference>
<dbReference type="Pfam" id="PF02423">
    <property type="entry name" value="OCD_Mu_crystall"/>
    <property type="match status" value="1"/>
</dbReference>
<dbReference type="PIRSF" id="PIRSF001439">
    <property type="entry name" value="CryM"/>
    <property type="match status" value="1"/>
</dbReference>
<name>A0ABU8HCA6_9BACI</name>
<dbReference type="Proteomes" id="UP001312865">
    <property type="component" value="Unassembled WGS sequence"/>
</dbReference>
<keyword evidence="2" id="KW-1185">Reference proteome</keyword>
<dbReference type="InterPro" id="IPR023401">
    <property type="entry name" value="ODC_N"/>
</dbReference>
<dbReference type="PANTHER" id="PTHR13812:SF19">
    <property type="entry name" value="KETIMINE REDUCTASE MU-CRYSTALLIN"/>
    <property type="match status" value="1"/>
</dbReference>
<dbReference type="InterPro" id="IPR036291">
    <property type="entry name" value="NAD(P)-bd_dom_sf"/>
</dbReference>
<dbReference type="InterPro" id="IPR003462">
    <property type="entry name" value="ODC_Mu_crystall"/>
</dbReference>
<dbReference type="Gene3D" id="3.30.1780.10">
    <property type="entry name" value="ornithine cyclodeaminase, domain 1"/>
    <property type="match status" value="1"/>
</dbReference>
<sequence>MLFINQEQVKQMLSMEKCITIMEKVLVDLSNGETVQPLRTAIPVNQNNLLGLMPGILKKEEVVGTKLITIFPENHKEGLPSHQGVVIIFDAKDGKMKAVVDGSEITAIRTAAASAVATNYLANPHSEVLTIIGTGEQARTHLEAMLLIRPIKKVNVWSKRQEKARQFKKEMEEKHGVEITIFHSVEEAVQHADIICTVTSSTVPILDGSWVKKGAHVNAVGACRPMDRELDSDLVKNAHFYVDRLESAVNESGDYLIPLKEGVIDETHILGEIGDVIKQTVQGRQAEDNITIFESLGLAVEDLAVAEFLYQEASIERENVEGE</sequence>
<accession>A0ABU8HCA6</accession>